<evidence type="ECO:0000313" key="2">
    <source>
        <dbReference type="Proteomes" id="UP000199126"/>
    </source>
</evidence>
<accession>A0A1H8TIX1</accession>
<dbReference type="OrthoDB" id="157328at2157"/>
<reference evidence="2" key="1">
    <citation type="submission" date="2016-10" db="EMBL/GenBank/DDBJ databases">
        <authorList>
            <person name="Varghese N."/>
            <person name="Submissions S."/>
        </authorList>
    </citation>
    <scope>NUCLEOTIDE SEQUENCE [LARGE SCALE GENOMIC DNA]</scope>
    <source>
        <strain evidence="2">CGMCC 1.10121</strain>
    </source>
</reference>
<gene>
    <name evidence="1" type="ORF">SAMN04487948_10795</name>
</gene>
<dbReference type="Gene3D" id="3.40.50.12370">
    <property type="match status" value="1"/>
</dbReference>
<dbReference type="EMBL" id="FODV01000007">
    <property type="protein sequence ID" value="SEO90902.1"/>
    <property type="molecule type" value="Genomic_DNA"/>
</dbReference>
<name>A0A1H8TIX1_9EURY</name>
<dbReference type="SUPFAM" id="SSF52402">
    <property type="entry name" value="Adenine nucleotide alpha hydrolases-like"/>
    <property type="match status" value="1"/>
</dbReference>
<dbReference type="AlphaFoldDB" id="A0A1H8TIX1"/>
<dbReference type="Proteomes" id="UP000199126">
    <property type="component" value="Unassembled WGS sequence"/>
</dbReference>
<evidence type="ECO:0000313" key="1">
    <source>
        <dbReference type="EMBL" id="SEO90902.1"/>
    </source>
</evidence>
<sequence length="232" mass="25576">MSAPSLLIPIEFPNPDPLPSSFVSGFTSCKVTLLGLYKTPGEMDAEERQRQAVEANYVLYSLAHQFIQHGASAEVELVMDEDVETTPTTVAEERDMDALLIPNPITNLGRVLIAVRDETFADSVEEFVGTLNEDVIHHVTLMNVTDSEQTDEKEALLSSLRDRLVDAGFSKFAIDTNVVVSDDPAFEIGEAAQSHDLVVMGETEESTTQRVFGKTYELVADETDRPVVVLRE</sequence>
<dbReference type="RefSeq" id="WP_139246615.1">
    <property type="nucleotide sequence ID" value="NZ_FODV01000007.1"/>
</dbReference>
<protein>
    <submittedName>
        <fullName evidence="1">Universal stress protein family protein</fullName>
    </submittedName>
</protein>
<keyword evidence="2" id="KW-1185">Reference proteome</keyword>
<organism evidence="1 2">
    <name type="scientific">Halogranum amylolyticum</name>
    <dbReference type="NCBI Taxonomy" id="660520"/>
    <lineage>
        <taxon>Archaea</taxon>
        <taxon>Methanobacteriati</taxon>
        <taxon>Methanobacteriota</taxon>
        <taxon>Stenosarchaea group</taxon>
        <taxon>Halobacteria</taxon>
        <taxon>Halobacteriales</taxon>
        <taxon>Haloferacaceae</taxon>
    </lineage>
</organism>
<proteinExistence type="predicted"/>